<dbReference type="Gene3D" id="3.90.1150.10">
    <property type="entry name" value="Aspartate Aminotransferase, domain 1"/>
    <property type="match status" value="1"/>
</dbReference>
<comment type="similarity">
    <text evidence="2 4">Belongs to the class-III pyridoxal-phosphate-dependent aminotransferase family.</text>
</comment>
<dbReference type="InterPro" id="IPR005814">
    <property type="entry name" value="Aminotrans_3"/>
</dbReference>
<evidence type="ECO:0000256" key="5">
    <source>
        <dbReference type="SAM" id="MobiDB-lite"/>
    </source>
</evidence>
<dbReference type="InterPro" id="IPR049704">
    <property type="entry name" value="Aminotrans_3_PPA_site"/>
</dbReference>
<keyword evidence="6" id="KW-0032">Aminotransferase</keyword>
<dbReference type="SUPFAM" id="SSF53383">
    <property type="entry name" value="PLP-dependent transferases"/>
    <property type="match status" value="1"/>
</dbReference>
<dbReference type="InterPro" id="IPR015422">
    <property type="entry name" value="PyrdxlP-dep_Trfase_small"/>
</dbReference>
<dbReference type="CDD" id="cd00610">
    <property type="entry name" value="OAT_like"/>
    <property type="match status" value="1"/>
</dbReference>
<feature type="compositionally biased region" description="Polar residues" evidence="5">
    <location>
        <begin position="1"/>
        <end position="12"/>
    </location>
</feature>
<dbReference type="Pfam" id="PF00202">
    <property type="entry name" value="Aminotran_3"/>
    <property type="match status" value="1"/>
</dbReference>
<evidence type="ECO:0000256" key="1">
    <source>
        <dbReference type="ARBA" id="ARBA00001933"/>
    </source>
</evidence>
<dbReference type="GO" id="GO:0008483">
    <property type="term" value="F:transaminase activity"/>
    <property type="evidence" value="ECO:0007669"/>
    <property type="project" value="UniProtKB-KW"/>
</dbReference>
<dbReference type="NCBIfam" id="NF005682">
    <property type="entry name" value="PRK07480.1"/>
    <property type="match status" value="1"/>
</dbReference>
<reference evidence="7" key="1">
    <citation type="journal article" date="2019" name="Int. J. Syst. Evol. Microbiol.">
        <title>The Global Catalogue of Microorganisms (GCM) 10K type strain sequencing project: providing services to taxonomists for standard genome sequencing and annotation.</title>
        <authorList>
            <consortium name="The Broad Institute Genomics Platform"/>
            <consortium name="The Broad Institute Genome Sequencing Center for Infectious Disease"/>
            <person name="Wu L."/>
            <person name="Ma J."/>
        </authorList>
    </citation>
    <scope>NUCLEOTIDE SEQUENCE [LARGE SCALE GENOMIC DNA]</scope>
    <source>
        <strain evidence="7">CGMCC 1.10759</strain>
    </source>
</reference>
<keyword evidence="3 4" id="KW-0663">Pyridoxal phosphate</keyword>
<feature type="region of interest" description="Disordered" evidence="5">
    <location>
        <begin position="1"/>
        <end position="28"/>
    </location>
</feature>
<dbReference type="PROSITE" id="PS00600">
    <property type="entry name" value="AA_TRANSFER_CLASS_3"/>
    <property type="match status" value="1"/>
</dbReference>
<dbReference type="EMBL" id="JBHSDU010000002">
    <property type="protein sequence ID" value="MFC4308496.1"/>
    <property type="molecule type" value="Genomic_DNA"/>
</dbReference>
<gene>
    <name evidence="6" type="ORF">ACFPN2_05320</name>
</gene>
<protein>
    <submittedName>
        <fullName evidence="6">Aspartate aminotransferase family protein</fullName>
    </submittedName>
</protein>
<dbReference type="Gene3D" id="3.40.640.10">
    <property type="entry name" value="Type I PLP-dependent aspartate aminotransferase-like (Major domain)"/>
    <property type="match status" value="1"/>
</dbReference>
<dbReference type="InterPro" id="IPR015421">
    <property type="entry name" value="PyrdxlP-dep_Trfase_major"/>
</dbReference>
<dbReference type="PIRSF" id="PIRSF000521">
    <property type="entry name" value="Transaminase_4ab_Lys_Orn"/>
    <property type="match status" value="1"/>
</dbReference>
<sequence>MSQIVRTTQQWQGLDRSHHMHPFTDPRDLNKKGTRVITRAEGVYIWDSEGNKILDGMAGLWCVAVGYGRQELIDAANEQLKTLPYYNSFFQTSTPSQIELSHVLSELTPPGLNRFFFTNSGSEANDTVIRLARYYWKLRGQPTKRTFIGRKFGYHGSTVATSSLSGMAPMHDQDHELLPHFAHIVHPHWYTQGGDLSREEFGLQAARELEKKILELGADNVAAFIGEPCQGAGGGIDPPSTYWPEIQRICKKYDVLLVADEVICGFGRTGEWFGSHTYGIEPDFMPMAKGLSSGYLPIGAVAIHDRIFEVLSEGGKMIHHGFTYSGHPAACAVALANIALIKKEGLVERVKSDIAPYFRATLQQMADAHPIVGELRGVGLIGAVQLVSDKANRTVLPPTHEAPIKAREFAIQNNLIMRPAGLQSLVVAPPLVITRTQVDELVDKMKRSLDQTAQLFGLA</sequence>
<evidence type="ECO:0000256" key="2">
    <source>
        <dbReference type="ARBA" id="ARBA00008954"/>
    </source>
</evidence>
<evidence type="ECO:0000313" key="7">
    <source>
        <dbReference type="Proteomes" id="UP001595904"/>
    </source>
</evidence>
<dbReference type="PANTHER" id="PTHR43094">
    <property type="entry name" value="AMINOTRANSFERASE"/>
    <property type="match status" value="1"/>
</dbReference>
<comment type="cofactor">
    <cofactor evidence="1">
        <name>pyridoxal 5'-phosphate</name>
        <dbReference type="ChEBI" id="CHEBI:597326"/>
    </cofactor>
</comment>
<name>A0ABV8SM82_9GAMM</name>
<proteinExistence type="inferred from homology"/>
<dbReference type="InterPro" id="IPR015424">
    <property type="entry name" value="PyrdxlP-dep_Trfase"/>
</dbReference>
<evidence type="ECO:0000313" key="6">
    <source>
        <dbReference type="EMBL" id="MFC4308496.1"/>
    </source>
</evidence>
<dbReference type="PANTHER" id="PTHR43094:SF1">
    <property type="entry name" value="AMINOTRANSFERASE CLASS-III"/>
    <property type="match status" value="1"/>
</dbReference>
<dbReference type="RefSeq" id="WP_380595587.1">
    <property type="nucleotide sequence ID" value="NZ_JBHSDU010000002.1"/>
</dbReference>
<keyword evidence="7" id="KW-1185">Reference proteome</keyword>
<dbReference type="Proteomes" id="UP001595904">
    <property type="component" value="Unassembled WGS sequence"/>
</dbReference>
<organism evidence="6 7">
    <name type="scientific">Steroidobacter flavus</name>
    <dbReference type="NCBI Taxonomy" id="1842136"/>
    <lineage>
        <taxon>Bacteria</taxon>
        <taxon>Pseudomonadati</taxon>
        <taxon>Pseudomonadota</taxon>
        <taxon>Gammaproteobacteria</taxon>
        <taxon>Steroidobacterales</taxon>
        <taxon>Steroidobacteraceae</taxon>
        <taxon>Steroidobacter</taxon>
    </lineage>
</organism>
<evidence type="ECO:0000256" key="4">
    <source>
        <dbReference type="RuleBase" id="RU003560"/>
    </source>
</evidence>
<accession>A0ABV8SM82</accession>
<comment type="caution">
    <text evidence="6">The sequence shown here is derived from an EMBL/GenBank/DDBJ whole genome shotgun (WGS) entry which is preliminary data.</text>
</comment>
<evidence type="ECO:0000256" key="3">
    <source>
        <dbReference type="ARBA" id="ARBA00022898"/>
    </source>
</evidence>
<keyword evidence="6" id="KW-0808">Transferase</keyword>